<reference evidence="2 3" key="1">
    <citation type="submission" date="2016-01" db="EMBL/GenBank/DDBJ databases">
        <title>The new phylogeny of the genus Mycobacterium.</title>
        <authorList>
            <person name="Tarcisio F."/>
            <person name="Conor M."/>
            <person name="Antonella G."/>
            <person name="Elisabetta G."/>
            <person name="Giulia F.S."/>
            <person name="Sara T."/>
            <person name="Anna F."/>
            <person name="Clotilde B."/>
            <person name="Roberto B."/>
            <person name="Veronica D.S."/>
            <person name="Fabio R."/>
            <person name="Monica P."/>
            <person name="Olivier J."/>
            <person name="Enrico T."/>
            <person name="Nicola S."/>
        </authorList>
    </citation>
    <scope>NUCLEOTIDE SEQUENCE [LARGE SCALE GENOMIC DNA]</scope>
    <source>
        <strain evidence="2 3">DSM 44153</strain>
    </source>
</reference>
<proteinExistence type="predicted"/>
<evidence type="ECO:0000313" key="3">
    <source>
        <dbReference type="Proteomes" id="UP000193090"/>
    </source>
</evidence>
<evidence type="ECO:0000259" key="1">
    <source>
        <dbReference type="Pfam" id="PF00561"/>
    </source>
</evidence>
<dbReference type="Pfam" id="PF00561">
    <property type="entry name" value="Abhydrolase_1"/>
    <property type="match status" value="1"/>
</dbReference>
<dbReference type="RefSeq" id="WP_085107385.1">
    <property type="nucleotide sequence ID" value="NZ_JACKSN010000020.1"/>
</dbReference>
<gene>
    <name evidence="2" type="ORF">AWC30_01905</name>
</gene>
<dbReference type="AlphaFoldDB" id="A0A1X2EQH1"/>
<dbReference type="PANTHER" id="PTHR43194:SF2">
    <property type="entry name" value="PEROXISOMAL MEMBRANE PROTEIN LPX1"/>
    <property type="match status" value="1"/>
</dbReference>
<dbReference type="EMBL" id="LQPZ01000006">
    <property type="protein sequence ID" value="ORX08412.1"/>
    <property type="molecule type" value="Genomic_DNA"/>
</dbReference>
<dbReference type="Gene3D" id="3.40.50.1820">
    <property type="entry name" value="alpha/beta hydrolase"/>
    <property type="match status" value="1"/>
</dbReference>
<dbReference type="InterPro" id="IPR029058">
    <property type="entry name" value="AB_hydrolase_fold"/>
</dbReference>
<protein>
    <submittedName>
        <fullName evidence="2">Alpha/beta hydrolase</fullName>
    </submittedName>
</protein>
<dbReference type="InterPro" id="IPR050228">
    <property type="entry name" value="Carboxylesterase_BioH"/>
</dbReference>
<name>A0A1X2EQH1_9MYCO</name>
<evidence type="ECO:0000313" key="2">
    <source>
        <dbReference type="EMBL" id="ORX08412.1"/>
    </source>
</evidence>
<dbReference type="PRINTS" id="PR00111">
    <property type="entry name" value="ABHYDROLASE"/>
</dbReference>
<dbReference type="OrthoDB" id="5902829at2"/>
<dbReference type="Proteomes" id="UP000193090">
    <property type="component" value="Unassembled WGS sequence"/>
</dbReference>
<dbReference type="PANTHER" id="PTHR43194">
    <property type="entry name" value="HYDROLASE ALPHA/BETA FOLD FAMILY"/>
    <property type="match status" value="1"/>
</dbReference>
<dbReference type="STRING" id="1798.AWC30_01905"/>
<keyword evidence="2" id="KW-0378">Hydrolase</keyword>
<organism evidence="2 3">
    <name type="scientific">Mycolicibacillus trivialis</name>
    <dbReference type="NCBI Taxonomy" id="1798"/>
    <lineage>
        <taxon>Bacteria</taxon>
        <taxon>Bacillati</taxon>
        <taxon>Actinomycetota</taxon>
        <taxon>Actinomycetes</taxon>
        <taxon>Mycobacteriales</taxon>
        <taxon>Mycobacteriaceae</taxon>
        <taxon>Mycolicibacillus</taxon>
    </lineage>
</organism>
<dbReference type="SUPFAM" id="SSF53474">
    <property type="entry name" value="alpha/beta-Hydrolases"/>
    <property type="match status" value="1"/>
</dbReference>
<sequence length="291" mass="30946">MTDPAPAHRRTVELDGCRISYLDFTPGAAEAATVVLLHGGGVDSAALSWSEVGAALAAAGYRVLAPDHPGHGESPLPDWPVTQQRLVDYVGQFVDAVGLRRYTIGGLSLGGGLTLGHVLARPGNVAGAIALGSYGLMPRLAGGRQLLTWTLQRTGALDALTRWMAGNRAALNWSIKSLIRDPARRTPELVDAITAAARKPGGFTAFEQWQHDEIRWNGLRTDYTPQLASFPRPALIIHGAKDTGVPLARVRKAAGLIPQATLTVVEEAGHWVQRDAPDVVIAAMLGFLGRL</sequence>
<feature type="domain" description="AB hydrolase-1" evidence="1">
    <location>
        <begin position="33"/>
        <end position="275"/>
    </location>
</feature>
<dbReference type="PRINTS" id="PR00412">
    <property type="entry name" value="EPOXHYDRLASE"/>
</dbReference>
<comment type="caution">
    <text evidence="2">The sequence shown here is derived from an EMBL/GenBank/DDBJ whole genome shotgun (WGS) entry which is preliminary data.</text>
</comment>
<dbReference type="GO" id="GO:0016787">
    <property type="term" value="F:hydrolase activity"/>
    <property type="evidence" value="ECO:0007669"/>
    <property type="project" value="UniProtKB-KW"/>
</dbReference>
<keyword evidence="3" id="KW-1185">Reference proteome</keyword>
<accession>A0A1X2EQH1</accession>
<dbReference type="InterPro" id="IPR000639">
    <property type="entry name" value="Epox_hydrolase-like"/>
</dbReference>
<dbReference type="InterPro" id="IPR000073">
    <property type="entry name" value="AB_hydrolase_1"/>
</dbReference>